<geneLocation type="plasmid" evidence="1 2">
    <name>pPF72-1</name>
</geneLocation>
<dbReference type="Proteomes" id="UP000035651">
    <property type="component" value="Plasmid pPF72-1"/>
</dbReference>
<gene>
    <name evidence="1" type="ORF">AB870_24065</name>
</gene>
<sequence>MEANGLGSDVIQIEALRERDRRLVVQTRLRALLIVEDFDVFANRQARLLARGEALMIDQFILQRSSEGFDGRVVVAVATAAHRRAHVEPAVECLISQRTIFGRIQPVVATPLIDEVLREKKCKAGISVVRASSD</sequence>
<name>A0A0H3X3D6_9BURK</name>
<accession>A0A0H3X3D6</accession>
<keyword evidence="1" id="KW-0614">Plasmid</keyword>
<evidence type="ECO:0000313" key="2">
    <source>
        <dbReference type="Proteomes" id="UP000035651"/>
    </source>
</evidence>
<dbReference type="EMBL" id="CP011808">
    <property type="protein sequence ID" value="AKM33281.1"/>
    <property type="molecule type" value="Genomic_DNA"/>
</dbReference>
<reference evidence="1" key="1">
    <citation type="submission" date="2016-06" db="EMBL/GenBank/DDBJ databases">
        <title>Complete Genome Sequence of Pandoraea faecigallinarum DSM-23572.</title>
        <authorList>
            <person name="Yong D."/>
            <person name="Ee R."/>
            <person name="Lim Y.-L."/>
            <person name="Yin W.-F."/>
            <person name="Chan K.-G."/>
        </authorList>
    </citation>
    <scope>NUCLEOTIDE SEQUENCE</scope>
    <source>
        <strain evidence="1">DSM 23572</strain>
        <plasmid evidence="1">pPF72-1</plasmid>
    </source>
</reference>
<dbReference type="AlphaFoldDB" id="A0A0H3X3D6"/>
<proteinExistence type="predicted"/>
<organism evidence="1 2">
    <name type="scientific">Pandoraea faecigallinarum</name>
    <dbReference type="NCBI Taxonomy" id="656179"/>
    <lineage>
        <taxon>Bacteria</taxon>
        <taxon>Pseudomonadati</taxon>
        <taxon>Pseudomonadota</taxon>
        <taxon>Betaproteobacteria</taxon>
        <taxon>Burkholderiales</taxon>
        <taxon>Burkholderiaceae</taxon>
        <taxon>Pandoraea</taxon>
    </lineage>
</organism>
<keyword evidence="2" id="KW-1185">Reference proteome</keyword>
<protein>
    <submittedName>
        <fullName evidence="1">Uncharacterized protein</fullName>
    </submittedName>
</protein>
<evidence type="ECO:0000313" key="1">
    <source>
        <dbReference type="EMBL" id="AKM33281.1"/>
    </source>
</evidence>
<dbReference type="KEGG" id="pfg:AB870_24065"/>